<dbReference type="Proteomes" id="UP000076532">
    <property type="component" value="Unassembled WGS sequence"/>
</dbReference>
<name>A0A167SPN2_9AGAM</name>
<dbReference type="OrthoDB" id="2629491at2759"/>
<dbReference type="EMBL" id="KV418972">
    <property type="protein sequence ID" value="KZP02118.1"/>
    <property type="molecule type" value="Genomic_DNA"/>
</dbReference>
<accession>A0A167SPN2</accession>
<feature type="non-terminal residue" evidence="1">
    <location>
        <position position="80"/>
    </location>
</feature>
<feature type="non-terminal residue" evidence="1">
    <location>
        <position position="1"/>
    </location>
</feature>
<protein>
    <submittedName>
        <fullName evidence="1">Uncharacterized protein</fullName>
    </submittedName>
</protein>
<keyword evidence="2" id="KW-1185">Reference proteome</keyword>
<sequence>SKQIKMRCEQENILYALRGIVYYANAHFTSQTVTADGDMGYHDGIVTGGRVLRNGKLAEMSELDLLNCKGGTATLLVYSR</sequence>
<organism evidence="1 2">
    <name type="scientific">Athelia psychrophila</name>
    <dbReference type="NCBI Taxonomy" id="1759441"/>
    <lineage>
        <taxon>Eukaryota</taxon>
        <taxon>Fungi</taxon>
        <taxon>Dikarya</taxon>
        <taxon>Basidiomycota</taxon>
        <taxon>Agaricomycotina</taxon>
        <taxon>Agaricomycetes</taxon>
        <taxon>Agaricomycetidae</taxon>
        <taxon>Atheliales</taxon>
        <taxon>Atheliaceae</taxon>
        <taxon>Athelia</taxon>
    </lineage>
</organism>
<dbReference type="AlphaFoldDB" id="A0A167SPN2"/>
<reference evidence="1 2" key="1">
    <citation type="journal article" date="2016" name="Mol. Biol. Evol.">
        <title>Comparative Genomics of Early-Diverging Mushroom-Forming Fungi Provides Insights into the Origins of Lignocellulose Decay Capabilities.</title>
        <authorList>
            <person name="Nagy L.G."/>
            <person name="Riley R."/>
            <person name="Tritt A."/>
            <person name="Adam C."/>
            <person name="Daum C."/>
            <person name="Floudas D."/>
            <person name="Sun H."/>
            <person name="Yadav J.S."/>
            <person name="Pangilinan J."/>
            <person name="Larsson K.H."/>
            <person name="Matsuura K."/>
            <person name="Barry K."/>
            <person name="Labutti K."/>
            <person name="Kuo R."/>
            <person name="Ohm R.A."/>
            <person name="Bhattacharya S.S."/>
            <person name="Shirouzu T."/>
            <person name="Yoshinaga Y."/>
            <person name="Martin F.M."/>
            <person name="Grigoriev I.V."/>
            <person name="Hibbett D.S."/>
        </authorList>
    </citation>
    <scope>NUCLEOTIDE SEQUENCE [LARGE SCALE GENOMIC DNA]</scope>
    <source>
        <strain evidence="1 2">CBS 109695</strain>
    </source>
</reference>
<evidence type="ECO:0000313" key="1">
    <source>
        <dbReference type="EMBL" id="KZP02118.1"/>
    </source>
</evidence>
<gene>
    <name evidence="1" type="ORF">FIBSPDRAFT_718090</name>
</gene>
<evidence type="ECO:0000313" key="2">
    <source>
        <dbReference type="Proteomes" id="UP000076532"/>
    </source>
</evidence>
<proteinExistence type="predicted"/>